<dbReference type="FunFam" id="3.10.20.30:FF:000012">
    <property type="entry name" value="Xanthine dehydrogenase/oxidase"/>
    <property type="match status" value="1"/>
</dbReference>
<evidence type="ECO:0000259" key="21">
    <source>
        <dbReference type="PROSITE" id="PS51085"/>
    </source>
</evidence>
<dbReference type="Pfam" id="PF00941">
    <property type="entry name" value="FAD_binding_5"/>
    <property type="match status" value="1"/>
</dbReference>
<feature type="binding site" evidence="20">
    <location>
        <position position="59"/>
    </location>
    <ligand>
        <name>[2Fe-2S] cluster</name>
        <dbReference type="ChEBI" id="CHEBI:190135"/>
        <label>1</label>
    </ligand>
</feature>
<keyword evidence="5 20" id="KW-0500">Molybdenum</keyword>
<evidence type="ECO:0000256" key="5">
    <source>
        <dbReference type="ARBA" id="ARBA00022505"/>
    </source>
</evidence>
<dbReference type="InterPro" id="IPR046867">
    <property type="entry name" value="AldOxase/xan_DH_MoCoBD2"/>
</dbReference>
<dbReference type="Pfam" id="PF01799">
    <property type="entry name" value="Fer2_2"/>
    <property type="match status" value="1"/>
</dbReference>
<evidence type="ECO:0000256" key="9">
    <source>
        <dbReference type="ARBA" id="ARBA00022827"/>
    </source>
</evidence>
<dbReference type="Gene3D" id="3.30.390.50">
    <property type="entry name" value="CO dehydrogenase flavoprotein, C-terminal domain"/>
    <property type="match status" value="1"/>
</dbReference>
<dbReference type="FunFam" id="3.30.43.10:FF:000001">
    <property type="entry name" value="Xanthine dehydrogenase/oxidase"/>
    <property type="match status" value="1"/>
</dbReference>
<feature type="binding site" evidence="19">
    <location>
        <position position="425"/>
    </location>
    <ligand>
        <name>FAD</name>
        <dbReference type="ChEBI" id="CHEBI:57692"/>
    </ligand>
</feature>
<dbReference type="SUPFAM" id="SSF56176">
    <property type="entry name" value="FAD-binding/transporter-associated domain-like"/>
    <property type="match status" value="1"/>
</dbReference>
<feature type="binding site" evidence="20">
    <location>
        <position position="119"/>
    </location>
    <ligand>
        <name>[2Fe-2S] cluster</name>
        <dbReference type="ChEBI" id="CHEBI:190135"/>
        <label>2</label>
    </ligand>
</feature>
<evidence type="ECO:0000256" key="3">
    <source>
        <dbReference type="ARBA" id="ARBA00006849"/>
    </source>
</evidence>
<comment type="subcellular location">
    <subcellularLocation>
        <location evidence="2">Peroxisome</location>
    </subcellularLocation>
</comment>
<sequence length="1421" mass="151462">MVDLAKELGFVTGDALCYINGRRYDLPPGRAEVTLLTFLREKGLTGTKLGCGEGGCGACTVMVSHWEGGGIEHRAVNACLCPLYAVDGMHVVTVEGIGNVRDGLHPVQRALSSGHGSQCGFCTPGFVMSMYALLRAKTEAPPTEEEMEDALGGNLCRCTGYRPILDAFRDFCSADPKAYTEEAIAASKGLVYGAANGHANGHANGNASGHANGHANGDGKVAVCPSTGMPCDCKAAGNGCGGGGACDGGGACGKGGCGGGGKAKAAAVAAAGKPTVEPIFPAALKRRTPCALHMPGAVASWWRPTTLDQALALRAAYPDSRLVGGNTEVGIEMKFKHMRYPVLITPTLVPEMNQITVTPTHIEVGSAVTLTRMADAFKGVIALRPAHETATLRAVVGQLRWFAGPQIRNVSALGGNIVTGSPISDLNPLWMASRTEFVAVSADGGERTVPANQFFLGYRQVDLKEGELLLRVRVPFTRRHEYVREFKQSPRREDDIAIVNAGMRVQLAPAASGQGWEVAEAEFAFGGVAAKALMAPAAAAALLGRPWTQATLAAALEALKTDVVIADNAPGGRPEYRRALTASFLFKFFASTSLMLEAETAPGSEAVEDAAAAAGGGLGGSDAVPAFAADLPAAERDAGVGYERPPARGVQFFAKPTDPDAIVGQPERHLAADLQVTGEATYVDDIKHTSDLLYAALVPSSRPHARLLRVDAEQALGMPGVQGFFSAKDVPGSNVIGPTFKDEEVFASEFVTAVGQPIGLVVADTEANARAAARAVMVEYEDLPAAMSCEEAIEQQAFHSYYHGKVFTKGDVESCLSAECDHVLEGEFKVGGQEHFYLETNASTVIPQENDEFLCVSSTQAVAKHHKELANVLGVPAHKIVSKTKRLGGGFGGKETRAIWLHVAIAVPAYHLRRPVKIMLDRDEDMQMTGQRHAFLAKYKVGFSRDGMVKAVDMRLFSAAGNSMDLSGPVMDRAILHSDNCYTVPHMRLVGKLCKTNQSSNTAYRGFGGPQGLIFAEMWMERVARTVGRPVHELKALQLQGDGWVTVAGQTMEECRIKTCWDAVYAKSDFDARFASIGAWNKEHRWRKRGLAIVPTKFGISFTALFMNQAGALVHVYLDGTVLVTHGGVEMGQGLHTKMCQVVAQALKVPLASVFISETSTNTVPNASPTAASASSDMYGAALLHACEQLNARLAPFRQAQPSATFKEVVNAAYFQRVDLCAHGFYKTPDITGESGNRPFNYYTYGCAVSEVELDVLTGDFQLLRTDIAMDVGNPINPAIDIGQVEGAFVQGMGWTCLEELQWGDKQHPWVRPGHLFTKGPGTYKIPSVNDIPIDFRVELLSNVPNSRAIHSSKAIGEPPFFLGSSVFFALKEACYAAREDAGLGAAWFRLDAPATPERLRMACGDKLAGVAADFRAKISC</sequence>
<evidence type="ECO:0000256" key="16">
    <source>
        <dbReference type="ARBA" id="ARBA00049017"/>
    </source>
</evidence>
<dbReference type="InterPro" id="IPR012675">
    <property type="entry name" value="Beta-grasp_dom_sf"/>
</dbReference>
<feature type="binding site" evidence="20">
    <location>
        <position position="891"/>
    </location>
    <ligand>
        <name>Mo-molybdopterin</name>
        <dbReference type="ChEBI" id="CHEBI:71302"/>
    </ligand>
    <ligandPart>
        <name>Mo</name>
        <dbReference type="ChEBI" id="CHEBI:28685"/>
    </ligandPart>
</feature>
<name>A0A7R9YW29_9CHLO</name>
<reference evidence="23" key="1">
    <citation type="submission" date="2021-01" db="EMBL/GenBank/DDBJ databases">
        <authorList>
            <person name="Corre E."/>
            <person name="Pelletier E."/>
            <person name="Niang G."/>
            <person name="Scheremetjew M."/>
            <person name="Finn R."/>
            <person name="Kale V."/>
            <person name="Holt S."/>
            <person name="Cochrane G."/>
            <person name="Meng A."/>
            <person name="Brown T."/>
            <person name="Cohen L."/>
        </authorList>
    </citation>
    <scope>NUCLEOTIDE SEQUENCE</scope>
    <source>
        <strain evidence="23">CCMP219</strain>
    </source>
</reference>
<dbReference type="SUPFAM" id="SSF47741">
    <property type="entry name" value="CO dehydrogenase ISP C-domain like"/>
    <property type="match status" value="1"/>
</dbReference>
<proteinExistence type="inferred from homology"/>
<feature type="binding site" evidence="20">
    <location>
        <position position="860"/>
    </location>
    <ligand>
        <name>Mo-molybdopterin</name>
        <dbReference type="ChEBI" id="CHEBI:71302"/>
    </ligand>
    <ligandPart>
        <name>Mo</name>
        <dbReference type="ChEBI" id="CHEBI:28685"/>
    </ligandPart>
</feature>
<evidence type="ECO:0000256" key="10">
    <source>
        <dbReference type="ARBA" id="ARBA00023002"/>
    </source>
</evidence>
<keyword evidence="14" id="KW-0576">Peroxisome</keyword>
<dbReference type="EC" id="1.17.1.4" evidence="4"/>
<dbReference type="FunFam" id="3.30.365.10:FF:000003">
    <property type="entry name" value="Aldehyde oxidase 1"/>
    <property type="match status" value="1"/>
</dbReference>
<dbReference type="PROSITE" id="PS51085">
    <property type="entry name" value="2FE2S_FER_2"/>
    <property type="match status" value="1"/>
</dbReference>
<dbReference type="InterPro" id="IPR036318">
    <property type="entry name" value="FAD-bd_PCMH-like_sf"/>
</dbReference>
<dbReference type="Pfam" id="PF20256">
    <property type="entry name" value="MoCoBD_2"/>
    <property type="match status" value="1"/>
</dbReference>
<dbReference type="InterPro" id="IPR037165">
    <property type="entry name" value="AldOxase/xan_DH_Mopterin-bd_sf"/>
</dbReference>
<keyword evidence="7 20" id="KW-0001">2Fe-2S</keyword>
<evidence type="ECO:0000256" key="15">
    <source>
        <dbReference type="ARBA" id="ARBA00034078"/>
    </source>
</evidence>
<keyword evidence="12 20" id="KW-0411">Iron-sulfur</keyword>
<dbReference type="InterPro" id="IPR006058">
    <property type="entry name" value="2Fe2S_fd_BS"/>
</dbReference>
<keyword evidence="11 20" id="KW-0408">Iron</keyword>
<keyword evidence="10" id="KW-0560">Oxidoreductase</keyword>
<comment type="catalytic activity">
    <reaction evidence="17">
        <text>hypoxanthine + NAD(+) + H2O = xanthine + NADH + H(+)</text>
        <dbReference type="Rhea" id="RHEA:24670"/>
        <dbReference type="ChEBI" id="CHEBI:15377"/>
        <dbReference type="ChEBI" id="CHEBI:15378"/>
        <dbReference type="ChEBI" id="CHEBI:17368"/>
        <dbReference type="ChEBI" id="CHEBI:17712"/>
        <dbReference type="ChEBI" id="CHEBI:57540"/>
        <dbReference type="ChEBI" id="CHEBI:57945"/>
        <dbReference type="EC" id="1.17.1.4"/>
    </reaction>
</comment>
<dbReference type="InterPro" id="IPR036010">
    <property type="entry name" value="2Fe-2S_ferredoxin-like_sf"/>
</dbReference>
<gene>
    <name evidence="23" type="ORF">CEUR00632_LOCUS10558</name>
</gene>
<keyword evidence="6" id="KW-0285">Flavoprotein</keyword>
<dbReference type="Gene3D" id="1.10.150.120">
    <property type="entry name" value="[2Fe-2S]-binding domain"/>
    <property type="match status" value="1"/>
</dbReference>
<dbReference type="PROSITE" id="PS51387">
    <property type="entry name" value="FAD_PCMH"/>
    <property type="match status" value="1"/>
</dbReference>
<comment type="similarity">
    <text evidence="3">Belongs to the xanthine dehydrogenase family.</text>
</comment>
<dbReference type="FunFam" id="3.30.365.10:FF:000002">
    <property type="entry name" value="Xanthine dehydrogenase oxidase"/>
    <property type="match status" value="1"/>
</dbReference>
<feature type="binding site" evidence="19">
    <location>
        <position position="469"/>
    </location>
    <ligand>
        <name>FAD</name>
        <dbReference type="ChEBI" id="CHEBI:57692"/>
    </ligand>
</feature>
<evidence type="ECO:0000256" key="12">
    <source>
        <dbReference type="ARBA" id="ARBA00023014"/>
    </source>
</evidence>
<dbReference type="GO" id="GO:0005506">
    <property type="term" value="F:iron ion binding"/>
    <property type="evidence" value="ECO:0007669"/>
    <property type="project" value="InterPro"/>
</dbReference>
<dbReference type="InterPro" id="IPR016169">
    <property type="entry name" value="FAD-bd_PCMH_sub2"/>
</dbReference>
<feature type="binding site" evidence="19">
    <location>
        <position position="1103"/>
    </location>
    <ligand>
        <name>substrate</name>
    </ligand>
</feature>
<evidence type="ECO:0000256" key="11">
    <source>
        <dbReference type="ARBA" id="ARBA00023004"/>
    </source>
</evidence>
<dbReference type="FunFam" id="3.30.465.10:FF:000004">
    <property type="entry name" value="Xanthine dehydrogenase/oxidase"/>
    <property type="match status" value="1"/>
</dbReference>
<dbReference type="PANTHER" id="PTHR45444">
    <property type="entry name" value="XANTHINE DEHYDROGENASE"/>
    <property type="match status" value="1"/>
</dbReference>
<dbReference type="InterPro" id="IPR008274">
    <property type="entry name" value="AldOxase/xan_DH_MoCoBD1"/>
</dbReference>
<dbReference type="Gene3D" id="3.10.20.30">
    <property type="match status" value="1"/>
</dbReference>
<feature type="binding site" evidence="19">
    <location>
        <begin position="322"/>
        <end position="329"/>
    </location>
    <ligand>
        <name>FAD</name>
        <dbReference type="ChEBI" id="CHEBI:57692"/>
    </ligand>
</feature>
<keyword evidence="13" id="KW-0520">NAD</keyword>
<dbReference type="EMBL" id="HBEC01023079">
    <property type="protein sequence ID" value="CAD8290684.1"/>
    <property type="molecule type" value="Transcribed_RNA"/>
</dbReference>
<evidence type="ECO:0000313" key="23">
    <source>
        <dbReference type="EMBL" id="CAD8290684.1"/>
    </source>
</evidence>
<dbReference type="Pfam" id="PF03450">
    <property type="entry name" value="CO_deh_flav_C"/>
    <property type="match status" value="1"/>
</dbReference>
<dbReference type="Gene3D" id="3.30.365.10">
    <property type="entry name" value="Aldehyde oxidase/xanthine dehydrogenase, molybdopterin binding domain"/>
    <property type="match status" value="4"/>
</dbReference>
<keyword evidence="8 20" id="KW-0479">Metal-binding</keyword>
<feature type="binding site" evidence="19">
    <location>
        <position position="973"/>
    </location>
    <ligand>
        <name>substrate</name>
    </ligand>
</feature>
<feature type="binding site" evidence="20">
    <location>
        <position position="51"/>
    </location>
    <ligand>
        <name>[2Fe-2S] cluster</name>
        <dbReference type="ChEBI" id="CHEBI:190135"/>
        <label>1</label>
    </ligand>
</feature>
<dbReference type="InterPro" id="IPR002888">
    <property type="entry name" value="2Fe-2S-bd"/>
</dbReference>
<feature type="binding site" evidence="20">
    <location>
        <position position="122"/>
    </location>
    <ligand>
        <name>[2Fe-2S] cluster</name>
        <dbReference type="ChEBI" id="CHEBI:190135"/>
        <label>2</label>
    </ligand>
</feature>
<dbReference type="InterPro" id="IPR016167">
    <property type="entry name" value="FAD-bd_PCMH_sub1"/>
</dbReference>
<feature type="binding site" evidence="19">
    <location>
        <position position="1007"/>
    </location>
    <ligand>
        <name>substrate</name>
    </ligand>
</feature>
<feature type="domain" description="FAD-binding PCMH-type" evidence="22">
    <location>
        <begin position="294"/>
        <end position="479"/>
    </location>
</feature>
<dbReference type="Gene3D" id="3.30.465.10">
    <property type="match status" value="1"/>
</dbReference>
<dbReference type="GO" id="GO:0004854">
    <property type="term" value="F:xanthine dehydrogenase activity"/>
    <property type="evidence" value="ECO:0007669"/>
    <property type="project" value="UniProtKB-EC"/>
</dbReference>
<comment type="cofactor">
    <cofactor evidence="20">
        <name>Mo-molybdopterin</name>
        <dbReference type="ChEBI" id="CHEBI:71302"/>
    </cofactor>
    <text evidence="20">Binds 1 Mo-molybdopterin (Mo-MPT) cofactor per subunit.</text>
</comment>
<dbReference type="GO" id="GO:0005777">
    <property type="term" value="C:peroxisome"/>
    <property type="evidence" value="ECO:0007669"/>
    <property type="project" value="UniProtKB-SubCell"/>
</dbReference>
<evidence type="ECO:0000256" key="17">
    <source>
        <dbReference type="ARBA" id="ARBA00049517"/>
    </source>
</evidence>
<dbReference type="Gene3D" id="3.90.1170.50">
    <property type="entry name" value="Aldehyde oxidase/xanthine dehydrogenase, a/b hammerhead"/>
    <property type="match status" value="1"/>
</dbReference>
<evidence type="ECO:0000256" key="18">
    <source>
        <dbReference type="PIRSR" id="PIRSR000127-1"/>
    </source>
</evidence>
<feature type="binding site" evidence="20">
    <location>
        <position position="156"/>
    </location>
    <ligand>
        <name>[2Fe-2S] cluster</name>
        <dbReference type="ChEBI" id="CHEBI:190135"/>
        <label>2</label>
    </ligand>
</feature>
<dbReference type="PROSITE" id="PS00197">
    <property type="entry name" value="2FE2S_FER_1"/>
    <property type="match status" value="1"/>
</dbReference>
<dbReference type="SMART" id="SM01008">
    <property type="entry name" value="Ald_Xan_dh_C"/>
    <property type="match status" value="1"/>
</dbReference>
<comment type="cofactor">
    <cofactor evidence="20">
        <name>[2Fe-2S] cluster</name>
        <dbReference type="ChEBI" id="CHEBI:190135"/>
    </cofactor>
    <text evidence="20">Binds 2 [2Fe-2S] clusters.</text>
</comment>
<evidence type="ECO:0000256" key="8">
    <source>
        <dbReference type="ARBA" id="ARBA00022723"/>
    </source>
</evidence>
<dbReference type="FunFam" id="3.30.365.10:FF:000004">
    <property type="entry name" value="Xanthine dehydrogenase oxidase"/>
    <property type="match status" value="1"/>
</dbReference>
<comment type="cofactor">
    <cofactor evidence="1 19">
        <name>FAD</name>
        <dbReference type="ChEBI" id="CHEBI:57692"/>
    </cofactor>
</comment>
<dbReference type="SUPFAM" id="SSF56003">
    <property type="entry name" value="Molybdenum cofactor-binding domain"/>
    <property type="match status" value="1"/>
</dbReference>
<dbReference type="SUPFAM" id="SSF54665">
    <property type="entry name" value="CO dehydrogenase molybdoprotein N-domain-like"/>
    <property type="match status" value="1"/>
</dbReference>
<dbReference type="SUPFAM" id="SSF54292">
    <property type="entry name" value="2Fe-2S ferredoxin-like"/>
    <property type="match status" value="1"/>
</dbReference>
<evidence type="ECO:0000256" key="4">
    <source>
        <dbReference type="ARBA" id="ARBA00013123"/>
    </source>
</evidence>
<accession>A0A7R9YW29</accession>
<evidence type="ECO:0000256" key="2">
    <source>
        <dbReference type="ARBA" id="ARBA00004275"/>
    </source>
</evidence>
<comment type="cofactor">
    <cofactor evidence="15">
        <name>[2Fe-2S] cluster</name>
        <dbReference type="ChEBI" id="CHEBI:190135"/>
    </cofactor>
</comment>
<dbReference type="Gene3D" id="3.30.43.10">
    <property type="entry name" value="Uridine Diphospho-n-acetylenolpyruvylglucosamine Reductase, domain 2"/>
    <property type="match status" value="1"/>
</dbReference>
<evidence type="ECO:0000256" key="1">
    <source>
        <dbReference type="ARBA" id="ARBA00001974"/>
    </source>
</evidence>
<evidence type="ECO:0000259" key="22">
    <source>
        <dbReference type="PROSITE" id="PS51387"/>
    </source>
</evidence>
<dbReference type="InterPro" id="IPR036884">
    <property type="entry name" value="2Fe-2S-bd_dom_sf"/>
</dbReference>
<dbReference type="InterPro" id="IPR005107">
    <property type="entry name" value="CO_DH_flav_C"/>
</dbReference>
<dbReference type="FunFam" id="3.90.1170.50:FF:000001">
    <property type="entry name" value="Aldehyde oxidase 1"/>
    <property type="match status" value="1"/>
</dbReference>
<dbReference type="GO" id="GO:0071949">
    <property type="term" value="F:FAD binding"/>
    <property type="evidence" value="ECO:0007669"/>
    <property type="project" value="InterPro"/>
</dbReference>
<organism evidence="23">
    <name type="scientific">Chlamydomonas euryale</name>
    <dbReference type="NCBI Taxonomy" id="1486919"/>
    <lineage>
        <taxon>Eukaryota</taxon>
        <taxon>Viridiplantae</taxon>
        <taxon>Chlorophyta</taxon>
        <taxon>core chlorophytes</taxon>
        <taxon>Chlorophyceae</taxon>
        <taxon>CS clade</taxon>
        <taxon>Chlamydomonadales</taxon>
        <taxon>Chlamydomonadaceae</taxon>
        <taxon>Chlamydomonas</taxon>
    </lineage>
</organism>
<feature type="binding site" evidence="20">
    <location>
        <position position="1172"/>
    </location>
    <ligand>
        <name>Mo-molybdopterin</name>
        <dbReference type="ChEBI" id="CHEBI:71302"/>
    </ligand>
    <ligandPart>
        <name>Mo</name>
        <dbReference type="ChEBI" id="CHEBI:28685"/>
    </ligandPart>
</feature>
<protein>
    <recommendedName>
        <fullName evidence="4">xanthine dehydrogenase</fullName>
        <ecNumber evidence="4">1.17.1.4</ecNumber>
    </recommendedName>
</protein>
<dbReference type="InterPro" id="IPR036683">
    <property type="entry name" value="CO_DH_flav_C_dom_sf"/>
</dbReference>
<dbReference type="InterPro" id="IPR002346">
    <property type="entry name" value="Mopterin_DH_FAD-bd"/>
</dbReference>
<dbReference type="InterPro" id="IPR016208">
    <property type="entry name" value="Ald_Oxase/xanthine_DH-like"/>
</dbReference>
<comment type="catalytic activity">
    <reaction evidence="16">
        <text>xanthine + NAD(+) + H2O = urate + NADH + H(+)</text>
        <dbReference type="Rhea" id="RHEA:16669"/>
        <dbReference type="ChEBI" id="CHEBI:15377"/>
        <dbReference type="ChEBI" id="CHEBI:15378"/>
        <dbReference type="ChEBI" id="CHEBI:17712"/>
        <dbReference type="ChEBI" id="CHEBI:17775"/>
        <dbReference type="ChEBI" id="CHEBI:57540"/>
        <dbReference type="ChEBI" id="CHEBI:57945"/>
        <dbReference type="EC" id="1.17.1.4"/>
    </reaction>
</comment>
<dbReference type="SMART" id="SM01092">
    <property type="entry name" value="CO_deh_flav_C"/>
    <property type="match status" value="1"/>
</dbReference>
<dbReference type="Pfam" id="PF01315">
    <property type="entry name" value="Ald_Xan_dh_C"/>
    <property type="match status" value="1"/>
</dbReference>
<dbReference type="Pfam" id="PF00111">
    <property type="entry name" value="Fer2"/>
    <property type="match status" value="1"/>
</dbReference>
<dbReference type="GO" id="GO:0051537">
    <property type="term" value="F:2 iron, 2 sulfur cluster binding"/>
    <property type="evidence" value="ECO:0007669"/>
    <property type="project" value="UniProtKB-KW"/>
</dbReference>
<evidence type="ECO:0000256" key="7">
    <source>
        <dbReference type="ARBA" id="ARBA00022714"/>
    </source>
</evidence>
<feature type="binding site" evidence="19">
    <location>
        <position position="487"/>
    </location>
    <ligand>
        <name>FAD</name>
        <dbReference type="ChEBI" id="CHEBI:57692"/>
    </ligand>
</feature>
<dbReference type="InterPro" id="IPR016166">
    <property type="entry name" value="FAD-bd_PCMH"/>
</dbReference>
<dbReference type="InterPro" id="IPR001041">
    <property type="entry name" value="2Fe-2S_ferredoxin-type"/>
</dbReference>
<dbReference type="InterPro" id="IPR000674">
    <property type="entry name" value="Ald_Oxase/Xan_DH_a/b"/>
</dbReference>
<evidence type="ECO:0000256" key="13">
    <source>
        <dbReference type="ARBA" id="ARBA00023027"/>
    </source>
</evidence>
<dbReference type="PIRSF" id="PIRSF000127">
    <property type="entry name" value="Xanthine_DH"/>
    <property type="match status" value="1"/>
</dbReference>
<dbReference type="FunFam" id="3.30.365.10:FF:000001">
    <property type="entry name" value="Xanthine dehydrogenase oxidase"/>
    <property type="match status" value="1"/>
</dbReference>
<dbReference type="PANTHER" id="PTHR45444:SF3">
    <property type="entry name" value="XANTHINE DEHYDROGENASE"/>
    <property type="match status" value="1"/>
</dbReference>
<feature type="binding site" evidence="20">
    <location>
        <position position="1005"/>
    </location>
    <ligand>
        <name>Mo-molybdopterin</name>
        <dbReference type="ChEBI" id="CHEBI:71302"/>
    </ligand>
    <ligandPart>
        <name>Mo</name>
        <dbReference type="ChEBI" id="CHEBI:28685"/>
    </ligandPart>
</feature>
<evidence type="ECO:0000256" key="14">
    <source>
        <dbReference type="ARBA" id="ARBA00023140"/>
    </source>
</evidence>
<feature type="binding site" evidence="20">
    <location>
        <position position="158"/>
    </location>
    <ligand>
        <name>[2Fe-2S] cluster</name>
        <dbReference type="ChEBI" id="CHEBI:190135"/>
        <label>2</label>
    </ligand>
</feature>
<evidence type="ECO:0000256" key="20">
    <source>
        <dbReference type="PIRSR" id="PIRSR000127-3"/>
    </source>
</evidence>
<feature type="binding site" evidence="20">
    <location>
        <position position="56"/>
    </location>
    <ligand>
        <name>[2Fe-2S] cluster</name>
        <dbReference type="ChEBI" id="CHEBI:190135"/>
        <label>1</label>
    </ligand>
</feature>
<feature type="binding site" evidence="19">
    <location>
        <position position="402"/>
    </location>
    <ligand>
        <name>FAD</name>
        <dbReference type="ChEBI" id="CHEBI:57692"/>
    </ligand>
</feature>
<feature type="binding site" evidence="20">
    <location>
        <position position="79"/>
    </location>
    <ligand>
        <name>[2Fe-2S] cluster</name>
        <dbReference type="ChEBI" id="CHEBI:190135"/>
        <label>1</label>
    </ligand>
</feature>
<dbReference type="Pfam" id="PF02738">
    <property type="entry name" value="MoCoBD_1"/>
    <property type="match status" value="1"/>
</dbReference>
<dbReference type="InterPro" id="IPR036856">
    <property type="entry name" value="Ald_Oxase/Xan_DH_a/b_sf"/>
</dbReference>
<evidence type="ECO:0000256" key="19">
    <source>
        <dbReference type="PIRSR" id="PIRSR000127-2"/>
    </source>
</evidence>
<dbReference type="SUPFAM" id="SSF55447">
    <property type="entry name" value="CO dehydrogenase flavoprotein C-terminal domain-like"/>
    <property type="match status" value="1"/>
</dbReference>
<feature type="active site" description="Proton acceptor" evidence="18">
    <location>
        <position position="1358"/>
    </location>
</feature>
<evidence type="ECO:0000256" key="6">
    <source>
        <dbReference type="ARBA" id="ARBA00022630"/>
    </source>
</evidence>
<feature type="domain" description="2Fe-2S ferredoxin-type" evidence="21">
    <location>
        <begin position="6"/>
        <end position="97"/>
    </location>
</feature>
<keyword evidence="9 19" id="KW-0274">FAD</keyword>
<feature type="binding site" evidence="19">
    <location>
        <position position="895"/>
    </location>
    <ligand>
        <name>substrate</name>
    </ligand>
</feature>